<dbReference type="InterPro" id="IPR003594">
    <property type="entry name" value="HATPase_dom"/>
</dbReference>
<comment type="subcellular location">
    <subcellularLocation>
        <location evidence="2">Cell inner membrane</location>
        <topology evidence="2">Multi-pass membrane protein</topology>
    </subcellularLocation>
</comment>
<evidence type="ECO:0000256" key="10">
    <source>
        <dbReference type="ARBA" id="ARBA00022989"/>
    </source>
</evidence>
<keyword evidence="10 14" id="KW-1133">Transmembrane helix</keyword>
<keyword evidence="12 14" id="KW-0472">Membrane</keyword>
<dbReference type="PANTHER" id="PTHR43047">
    <property type="entry name" value="TWO-COMPONENT HISTIDINE PROTEIN KINASE"/>
    <property type="match status" value="1"/>
</dbReference>
<dbReference type="InterPro" id="IPR001789">
    <property type="entry name" value="Sig_transdc_resp-reg_receiver"/>
</dbReference>
<dbReference type="RefSeq" id="WP_100445632.1">
    <property type="nucleotide sequence ID" value="NZ_CP158789.1"/>
</dbReference>
<keyword evidence="15" id="KW-0732">Signal</keyword>
<dbReference type="Gene3D" id="1.20.120.160">
    <property type="entry name" value="HPT domain"/>
    <property type="match status" value="1"/>
</dbReference>
<evidence type="ECO:0000256" key="9">
    <source>
        <dbReference type="ARBA" id="ARBA00022840"/>
    </source>
</evidence>
<keyword evidence="6" id="KW-0808">Transferase</keyword>
<keyword evidence="9 18" id="KW-0547">Nucleotide-binding</keyword>
<dbReference type="SUPFAM" id="SSF53850">
    <property type="entry name" value="Periplasmic binding protein-like II"/>
    <property type="match status" value="1"/>
</dbReference>
<evidence type="ECO:0000256" key="1">
    <source>
        <dbReference type="ARBA" id="ARBA00000085"/>
    </source>
</evidence>
<dbReference type="GO" id="GO:0005886">
    <property type="term" value="C:plasma membrane"/>
    <property type="evidence" value="ECO:0007669"/>
    <property type="project" value="UniProtKB-SubCell"/>
</dbReference>
<evidence type="ECO:0000259" key="17">
    <source>
        <dbReference type="PROSITE" id="PS50110"/>
    </source>
</evidence>
<dbReference type="InterPro" id="IPR005467">
    <property type="entry name" value="His_kinase_dom"/>
</dbReference>
<dbReference type="PROSITE" id="PS50110">
    <property type="entry name" value="RESPONSE_REGULATORY"/>
    <property type="match status" value="1"/>
</dbReference>
<evidence type="ECO:0000256" key="8">
    <source>
        <dbReference type="ARBA" id="ARBA00022777"/>
    </source>
</evidence>
<dbReference type="CDD" id="cd16922">
    <property type="entry name" value="HATPase_EvgS-ArcB-TorS-like"/>
    <property type="match status" value="1"/>
</dbReference>
<evidence type="ECO:0000256" key="5">
    <source>
        <dbReference type="ARBA" id="ARBA00022519"/>
    </source>
</evidence>
<dbReference type="AlphaFoldDB" id="A0AAP5C5I0"/>
<dbReference type="GO" id="GO:0009927">
    <property type="term" value="F:histidine phosphotransfer kinase activity"/>
    <property type="evidence" value="ECO:0007669"/>
    <property type="project" value="TreeGrafter"/>
</dbReference>
<comment type="caution">
    <text evidence="18">The sequence shown here is derived from an EMBL/GenBank/DDBJ whole genome shotgun (WGS) entry which is preliminary data.</text>
</comment>
<dbReference type="Gene3D" id="1.10.287.130">
    <property type="match status" value="1"/>
</dbReference>
<keyword evidence="4" id="KW-1003">Cell membrane</keyword>
<feature type="domain" description="Histidine kinase" evidence="16">
    <location>
        <begin position="319"/>
        <end position="537"/>
    </location>
</feature>
<sequence>MRRRVRLRLHTFVTSLMVLILLPAASAEDAHLQAWPAGREVRVATAPSLRPLPAPLADSIPLPTLAHGYAQLVADHSGLRFRDIAYTSTRAAVTAVCRHEADLVLVMGGPAHRPRPCPGLMASGAFDGGKTVLAVRKGEHAPRDVGSVKAQVLAVIRGGPYASWLATHHPQVRLLHLPDRHAALAAVDNGIADAAIGLEATLHAMIRRHFAGKLQLHPFESDFSTDLHLLVRREDQQLLTRIDQALHDITLEEHAGLLALWAQQMLPAPVENALDRVRALHLPWLLYVAAILIGLTMFWQALRWRIGRTEQRLGRAAGMISHEVRNSAQTILASIDLLSQSRLSRREHDLLAAARAAGHALRGLLDRSLAFSRLASGSFRPHVVPCDVGQLCAHALDAIRLEALRRGLSLKLDCTPDPAPTVALDADGLRQIVDNLLGNALKFTDAGGIEVRLQLSPIPSARELLLDVIDSGIGIAPAQLPLLFRPFQQGEDGQKRGGTGLGLTIARELAIAMGGNLAAYSVHGRGSRFTLRLPVRAVPRDPPPIERPQQAPLTGTELLLVEDHALSRRVVAEQLRRLGADVCAVADAETALAEQALRPRGTVVLDIGLHGRDGYGLAQQLRARAKAPLRVIALSARMGRRHVARCRRAGFDAVLVKPLQVADLLQALGLPPSAHAAAPCSARGADPDFAADIAHELAGIEQSLQDADAATLRHHAHRLQGTLQMCRAIDQAGTAAALWELGQQATPDWVEAWRLLQGLQQWHGSRKAEAVPSS</sequence>
<evidence type="ECO:0000256" key="3">
    <source>
        <dbReference type="ARBA" id="ARBA00012438"/>
    </source>
</evidence>
<feature type="domain" description="Response regulatory" evidence="17">
    <location>
        <begin position="557"/>
        <end position="672"/>
    </location>
</feature>
<dbReference type="SUPFAM" id="SSF47384">
    <property type="entry name" value="Homodimeric domain of signal transducing histidine kinase"/>
    <property type="match status" value="1"/>
</dbReference>
<feature type="transmembrane region" description="Helical" evidence="14">
    <location>
        <begin position="284"/>
        <end position="302"/>
    </location>
</feature>
<dbReference type="Gene3D" id="3.40.50.2300">
    <property type="match status" value="1"/>
</dbReference>
<evidence type="ECO:0000259" key="16">
    <source>
        <dbReference type="PROSITE" id="PS50109"/>
    </source>
</evidence>
<dbReference type="Proteomes" id="UP001240529">
    <property type="component" value="Unassembled WGS sequence"/>
</dbReference>
<feature type="chain" id="PRO_5042885617" description="histidine kinase" evidence="15">
    <location>
        <begin position="28"/>
        <end position="774"/>
    </location>
</feature>
<dbReference type="SUPFAM" id="SSF47226">
    <property type="entry name" value="Histidine-containing phosphotransfer domain, HPT domain"/>
    <property type="match status" value="1"/>
</dbReference>
<evidence type="ECO:0000256" key="13">
    <source>
        <dbReference type="PROSITE-ProRule" id="PRU00169"/>
    </source>
</evidence>
<dbReference type="Pfam" id="PF02518">
    <property type="entry name" value="HATPase_c"/>
    <property type="match status" value="1"/>
</dbReference>
<dbReference type="SUPFAM" id="SSF55874">
    <property type="entry name" value="ATPase domain of HSP90 chaperone/DNA topoisomerase II/histidine kinase"/>
    <property type="match status" value="1"/>
</dbReference>
<dbReference type="InterPro" id="IPR036097">
    <property type="entry name" value="HisK_dim/P_sf"/>
</dbReference>
<dbReference type="PANTHER" id="PTHR43047:SF72">
    <property type="entry name" value="OSMOSENSING HISTIDINE PROTEIN KINASE SLN1"/>
    <property type="match status" value="1"/>
</dbReference>
<evidence type="ECO:0000256" key="7">
    <source>
        <dbReference type="ARBA" id="ARBA00022692"/>
    </source>
</evidence>
<dbReference type="PROSITE" id="PS50109">
    <property type="entry name" value="HIS_KIN"/>
    <property type="match status" value="1"/>
</dbReference>
<keyword evidence="11" id="KW-0902">Two-component regulatory system</keyword>
<dbReference type="InterPro" id="IPR011006">
    <property type="entry name" value="CheY-like_superfamily"/>
</dbReference>
<dbReference type="SMART" id="SM00448">
    <property type="entry name" value="REC"/>
    <property type="match status" value="1"/>
</dbReference>
<keyword evidence="13" id="KW-0597">Phosphoprotein</keyword>
<evidence type="ECO:0000313" key="19">
    <source>
        <dbReference type="Proteomes" id="UP001240529"/>
    </source>
</evidence>
<feature type="signal peptide" evidence="15">
    <location>
        <begin position="1"/>
        <end position="27"/>
    </location>
</feature>
<dbReference type="CDD" id="cd17546">
    <property type="entry name" value="REC_hyHK_CKI1_RcsC-like"/>
    <property type="match status" value="1"/>
</dbReference>
<dbReference type="SUPFAM" id="SSF52172">
    <property type="entry name" value="CheY-like"/>
    <property type="match status" value="1"/>
</dbReference>
<dbReference type="GO" id="GO:0005524">
    <property type="term" value="F:ATP binding"/>
    <property type="evidence" value="ECO:0007669"/>
    <property type="project" value="UniProtKB-KW"/>
</dbReference>
<evidence type="ECO:0000256" key="11">
    <source>
        <dbReference type="ARBA" id="ARBA00023012"/>
    </source>
</evidence>
<dbReference type="GO" id="GO:0000155">
    <property type="term" value="F:phosphorelay sensor kinase activity"/>
    <property type="evidence" value="ECO:0007669"/>
    <property type="project" value="InterPro"/>
</dbReference>
<evidence type="ECO:0000256" key="12">
    <source>
        <dbReference type="ARBA" id="ARBA00023136"/>
    </source>
</evidence>
<evidence type="ECO:0000256" key="15">
    <source>
        <dbReference type="SAM" id="SignalP"/>
    </source>
</evidence>
<dbReference type="Pfam" id="PF01627">
    <property type="entry name" value="Hpt"/>
    <property type="match status" value="1"/>
</dbReference>
<evidence type="ECO:0000256" key="14">
    <source>
        <dbReference type="SAM" id="Phobius"/>
    </source>
</evidence>
<name>A0AAP5C5I0_9GAMM</name>
<dbReference type="SMART" id="SM00387">
    <property type="entry name" value="HATPase_c"/>
    <property type="match status" value="1"/>
</dbReference>
<reference evidence="18" key="1">
    <citation type="submission" date="2023-07" db="EMBL/GenBank/DDBJ databases">
        <authorList>
            <person name="Shahid S."/>
            <person name="Akbar M.Y."/>
            <person name="Ajmal W."/>
            <person name="Ansari A."/>
            <person name="Ghazanfar S."/>
        </authorList>
    </citation>
    <scope>NUCLEOTIDE SEQUENCE</scope>
    <source>
        <strain evidence="18">NIGAB</strain>
    </source>
</reference>
<organism evidence="18 19">
    <name type="scientific">Stenotrophomonas geniculata</name>
    <dbReference type="NCBI Taxonomy" id="86188"/>
    <lineage>
        <taxon>Bacteria</taxon>
        <taxon>Pseudomonadati</taxon>
        <taxon>Pseudomonadota</taxon>
        <taxon>Gammaproteobacteria</taxon>
        <taxon>Lysobacterales</taxon>
        <taxon>Lysobacteraceae</taxon>
        <taxon>Stenotrophomonas</taxon>
    </lineage>
</organism>
<dbReference type="Pfam" id="PF00072">
    <property type="entry name" value="Response_reg"/>
    <property type="match status" value="1"/>
</dbReference>
<keyword evidence="9 18" id="KW-0067">ATP-binding</keyword>
<dbReference type="InterPro" id="IPR036641">
    <property type="entry name" value="HPT_dom_sf"/>
</dbReference>
<evidence type="ECO:0000313" key="18">
    <source>
        <dbReference type="EMBL" id="MDQ7951154.1"/>
    </source>
</evidence>
<evidence type="ECO:0000256" key="2">
    <source>
        <dbReference type="ARBA" id="ARBA00004429"/>
    </source>
</evidence>
<dbReference type="EC" id="2.7.13.3" evidence="3"/>
<dbReference type="InterPro" id="IPR036890">
    <property type="entry name" value="HATPase_C_sf"/>
</dbReference>
<dbReference type="Gene3D" id="3.30.565.10">
    <property type="entry name" value="Histidine kinase-like ATPase, C-terminal domain"/>
    <property type="match status" value="1"/>
</dbReference>
<evidence type="ECO:0000256" key="6">
    <source>
        <dbReference type="ARBA" id="ARBA00022679"/>
    </source>
</evidence>
<dbReference type="PRINTS" id="PR00344">
    <property type="entry name" value="BCTRLSENSOR"/>
</dbReference>
<evidence type="ECO:0000256" key="4">
    <source>
        <dbReference type="ARBA" id="ARBA00022475"/>
    </source>
</evidence>
<gene>
    <name evidence="18" type="ORF">Q0031_05095</name>
</gene>
<dbReference type="Gene3D" id="3.40.190.10">
    <property type="entry name" value="Periplasmic binding protein-like II"/>
    <property type="match status" value="2"/>
</dbReference>
<dbReference type="EMBL" id="JAVIAC010000002">
    <property type="protein sequence ID" value="MDQ7951154.1"/>
    <property type="molecule type" value="Genomic_DNA"/>
</dbReference>
<keyword evidence="5" id="KW-0997">Cell inner membrane</keyword>
<feature type="modified residue" description="4-aspartylphosphate" evidence="13">
    <location>
        <position position="606"/>
    </location>
</feature>
<keyword evidence="7 14" id="KW-0812">Transmembrane</keyword>
<keyword evidence="8" id="KW-0418">Kinase</keyword>
<protein>
    <recommendedName>
        <fullName evidence="3">histidine kinase</fullName>
        <ecNumber evidence="3">2.7.13.3</ecNumber>
    </recommendedName>
</protein>
<accession>A0AAP5C5I0</accession>
<dbReference type="InterPro" id="IPR008207">
    <property type="entry name" value="Sig_transdc_His_kin_Hpt_dom"/>
</dbReference>
<comment type="catalytic activity">
    <reaction evidence="1">
        <text>ATP + protein L-histidine = ADP + protein N-phospho-L-histidine.</text>
        <dbReference type="EC" id="2.7.13.3"/>
    </reaction>
</comment>
<dbReference type="InterPro" id="IPR004358">
    <property type="entry name" value="Sig_transdc_His_kin-like_C"/>
</dbReference>
<proteinExistence type="predicted"/>